<dbReference type="Proteomes" id="UP000243498">
    <property type="component" value="Unassembled WGS sequence"/>
</dbReference>
<dbReference type="Pfam" id="PF20684">
    <property type="entry name" value="Fung_rhodopsin"/>
    <property type="match status" value="1"/>
</dbReference>
<evidence type="ECO:0000256" key="7">
    <source>
        <dbReference type="SAM" id="Phobius"/>
    </source>
</evidence>
<protein>
    <recommendedName>
        <fullName evidence="8">Rhodopsin domain-containing protein</fullName>
    </recommendedName>
</protein>
<feature type="transmembrane region" description="Helical" evidence="7">
    <location>
        <begin position="178"/>
        <end position="198"/>
    </location>
</feature>
<dbReference type="EMBL" id="AZHC01000024">
    <property type="protein sequence ID" value="OAA38834.1"/>
    <property type="molecule type" value="Genomic_DNA"/>
</dbReference>
<feature type="transmembrane region" description="Helical" evidence="7">
    <location>
        <begin position="107"/>
        <end position="125"/>
    </location>
</feature>
<dbReference type="OrthoDB" id="3934549at2759"/>
<evidence type="ECO:0000256" key="2">
    <source>
        <dbReference type="ARBA" id="ARBA00022692"/>
    </source>
</evidence>
<evidence type="ECO:0000256" key="4">
    <source>
        <dbReference type="ARBA" id="ARBA00023136"/>
    </source>
</evidence>
<proteinExistence type="inferred from homology"/>
<feature type="domain" description="Rhodopsin" evidence="8">
    <location>
        <begin position="42"/>
        <end position="277"/>
    </location>
</feature>
<feature type="transmembrane region" description="Helical" evidence="7">
    <location>
        <begin position="66"/>
        <end position="87"/>
    </location>
</feature>
<feature type="transmembrane region" description="Helical" evidence="7">
    <location>
        <begin position="24"/>
        <end position="45"/>
    </location>
</feature>
<evidence type="ECO:0000256" key="6">
    <source>
        <dbReference type="SAM" id="MobiDB-lite"/>
    </source>
</evidence>
<organism evidence="9 10">
    <name type="scientific">Metarhizium rileyi (strain RCEF 4871)</name>
    <name type="common">Nomuraea rileyi</name>
    <dbReference type="NCBI Taxonomy" id="1649241"/>
    <lineage>
        <taxon>Eukaryota</taxon>
        <taxon>Fungi</taxon>
        <taxon>Dikarya</taxon>
        <taxon>Ascomycota</taxon>
        <taxon>Pezizomycotina</taxon>
        <taxon>Sordariomycetes</taxon>
        <taxon>Hypocreomycetidae</taxon>
        <taxon>Hypocreales</taxon>
        <taxon>Clavicipitaceae</taxon>
        <taxon>Metarhizium</taxon>
    </lineage>
</organism>
<evidence type="ECO:0000256" key="1">
    <source>
        <dbReference type="ARBA" id="ARBA00004141"/>
    </source>
</evidence>
<feature type="transmembrane region" description="Helical" evidence="7">
    <location>
        <begin position="218"/>
        <end position="240"/>
    </location>
</feature>
<evidence type="ECO:0000313" key="9">
    <source>
        <dbReference type="EMBL" id="OAA38834.1"/>
    </source>
</evidence>
<comment type="subcellular location">
    <subcellularLocation>
        <location evidence="1">Membrane</location>
        <topology evidence="1">Multi-pass membrane protein</topology>
    </subcellularLocation>
</comment>
<dbReference type="OMA" id="ADAQTWC"/>
<feature type="region of interest" description="Disordered" evidence="6">
    <location>
        <begin position="372"/>
        <end position="398"/>
    </location>
</feature>
<dbReference type="GO" id="GO:0016020">
    <property type="term" value="C:membrane"/>
    <property type="evidence" value="ECO:0007669"/>
    <property type="project" value="UniProtKB-SubCell"/>
</dbReference>
<sequence length="398" mass="44398">MGELDGSRVPGGVPDYEPDALRKWLVLVVAWMTTLAGLAVMARLWCRRIRKQALWWDDYLVMFSTVWNWAVVGIGFAMFVEGVGYHADAVGALAVADISKWLLVTEVVYVWNLCWTKLSLLCMYYRIFRLPRFKRHVLCAGAFVVTWAACVSLLFTFICVPVEKLWRPDVEGRCVSELGVWLANAGSTILSDMVILLLPMPQVWKLQLRTLEKLGLTLVFGLGFFAVFASSFRVWVLFHYSKHDVSYTLAPLLAWSDIEMSAGIISACLPTMRPIVRLATAKLTLGLSRFTRASADRSVQDPVPPSFVTAESTRRQDRGSVFYRLPDDNCSGCSGRIQVQVQVGTSIERELESQGNVDTAVVLVPQRNETAYDGSSSIEMDGLSDHVSTSTGTQHIPK</sequence>
<dbReference type="InterPro" id="IPR052337">
    <property type="entry name" value="SAT4-like"/>
</dbReference>
<dbReference type="PANTHER" id="PTHR33048">
    <property type="entry name" value="PTH11-LIKE INTEGRAL MEMBRANE PROTEIN (AFU_ORTHOLOGUE AFUA_5G11245)"/>
    <property type="match status" value="1"/>
</dbReference>
<reference evidence="9 10" key="1">
    <citation type="journal article" date="2016" name="Genome Biol. Evol.">
        <title>Divergent and convergent evolution of fungal pathogenicity.</title>
        <authorList>
            <person name="Shang Y."/>
            <person name="Xiao G."/>
            <person name="Zheng P."/>
            <person name="Cen K."/>
            <person name="Zhan S."/>
            <person name="Wang C."/>
        </authorList>
    </citation>
    <scope>NUCLEOTIDE SEQUENCE [LARGE SCALE GENOMIC DNA]</scope>
    <source>
        <strain evidence="9 10">RCEF 4871</strain>
    </source>
</reference>
<gene>
    <name evidence="9" type="ORF">NOR_06487</name>
</gene>
<comment type="caution">
    <text evidence="9">The sequence shown here is derived from an EMBL/GenBank/DDBJ whole genome shotgun (WGS) entry which is preliminary data.</text>
</comment>
<dbReference type="InterPro" id="IPR049326">
    <property type="entry name" value="Rhodopsin_dom_fungi"/>
</dbReference>
<keyword evidence="3 7" id="KW-1133">Transmembrane helix</keyword>
<feature type="transmembrane region" description="Helical" evidence="7">
    <location>
        <begin position="137"/>
        <end position="158"/>
    </location>
</feature>
<keyword evidence="10" id="KW-1185">Reference proteome</keyword>
<evidence type="ECO:0000259" key="8">
    <source>
        <dbReference type="Pfam" id="PF20684"/>
    </source>
</evidence>
<name>A0A167AEP2_METRR</name>
<comment type="similarity">
    <text evidence="5">Belongs to the SAT4 family.</text>
</comment>
<keyword evidence="4 7" id="KW-0472">Membrane</keyword>
<evidence type="ECO:0000256" key="5">
    <source>
        <dbReference type="ARBA" id="ARBA00038359"/>
    </source>
</evidence>
<evidence type="ECO:0000313" key="10">
    <source>
        <dbReference type="Proteomes" id="UP000243498"/>
    </source>
</evidence>
<dbReference type="AlphaFoldDB" id="A0A167AEP2"/>
<keyword evidence="2 7" id="KW-0812">Transmembrane</keyword>
<accession>A0A167AEP2</accession>
<evidence type="ECO:0000256" key="3">
    <source>
        <dbReference type="ARBA" id="ARBA00022989"/>
    </source>
</evidence>
<dbReference type="PANTHER" id="PTHR33048:SF151">
    <property type="entry name" value="INTEGRAL MEMBRANE PROTEIN"/>
    <property type="match status" value="1"/>
</dbReference>
<feature type="compositionally biased region" description="Polar residues" evidence="6">
    <location>
        <begin position="386"/>
        <end position="398"/>
    </location>
</feature>